<comment type="caution">
    <text evidence="4">The sequence shown here is derived from an EMBL/GenBank/DDBJ whole genome shotgun (WGS) entry which is preliminary data.</text>
</comment>
<gene>
    <name evidence="4" type="ORF">SK854_07295</name>
</gene>
<evidence type="ECO:0000256" key="3">
    <source>
        <dbReference type="SAM" id="SignalP"/>
    </source>
</evidence>
<accession>A0ABU4UQZ1</accession>
<dbReference type="Gene3D" id="1.50.10.20">
    <property type="match status" value="2"/>
</dbReference>
<evidence type="ECO:0008006" key="6">
    <source>
        <dbReference type="Google" id="ProtNLM"/>
    </source>
</evidence>
<feature type="signal peptide" evidence="3">
    <location>
        <begin position="1"/>
        <end position="29"/>
    </location>
</feature>
<keyword evidence="2" id="KW-0812">Transmembrane</keyword>
<feature type="region of interest" description="Disordered" evidence="1">
    <location>
        <begin position="431"/>
        <end position="452"/>
    </location>
</feature>
<dbReference type="SUPFAM" id="SSF48239">
    <property type="entry name" value="Terpenoid cyclases/Protein prenyltransferases"/>
    <property type="match status" value="2"/>
</dbReference>
<protein>
    <recommendedName>
        <fullName evidence="6">Terpene cyclase/mutase family protein</fullName>
    </recommendedName>
</protein>
<keyword evidence="3" id="KW-0732">Signal</keyword>
<feature type="chain" id="PRO_5046282477" description="Terpene cyclase/mutase family protein" evidence="3">
    <location>
        <begin position="30"/>
        <end position="817"/>
    </location>
</feature>
<keyword evidence="2" id="KW-0472">Membrane</keyword>
<reference evidence="4 5" key="1">
    <citation type="submission" date="2023-11" db="EMBL/GenBank/DDBJ databases">
        <title>Lentzea sokolovensis, sp. nov., Lentzea kristufkii, sp. nov., and Lentzea miocenensis, sp. nov., rare actinobacteria from Sokolov Coal Basin, Miocene lacustrine sediment, Czech Republic.</title>
        <authorList>
            <person name="Lara A."/>
            <person name="Kotroba L."/>
            <person name="Nouioui I."/>
            <person name="Neumann-Schaal M."/>
            <person name="Mast Y."/>
            <person name="Chronakova A."/>
        </authorList>
    </citation>
    <scope>NUCLEOTIDE SEQUENCE [LARGE SCALE GENOMIC DNA]</scope>
    <source>
        <strain evidence="4 5">BCCO 10_0061</strain>
    </source>
</reference>
<feature type="region of interest" description="Disordered" evidence="1">
    <location>
        <begin position="387"/>
        <end position="416"/>
    </location>
</feature>
<evidence type="ECO:0000256" key="2">
    <source>
        <dbReference type="SAM" id="Phobius"/>
    </source>
</evidence>
<keyword evidence="5" id="KW-1185">Reference proteome</keyword>
<dbReference type="Proteomes" id="UP001285352">
    <property type="component" value="Unassembled WGS sequence"/>
</dbReference>
<organism evidence="4 5">
    <name type="scientific">Lentzea sokolovensis</name>
    <dbReference type="NCBI Taxonomy" id="3095429"/>
    <lineage>
        <taxon>Bacteria</taxon>
        <taxon>Bacillati</taxon>
        <taxon>Actinomycetota</taxon>
        <taxon>Actinomycetes</taxon>
        <taxon>Pseudonocardiales</taxon>
        <taxon>Pseudonocardiaceae</taxon>
        <taxon>Lentzea</taxon>
    </lineage>
</organism>
<feature type="compositionally biased region" description="Low complexity" evidence="1">
    <location>
        <begin position="392"/>
        <end position="416"/>
    </location>
</feature>
<name>A0ABU4UQZ1_9PSEU</name>
<evidence type="ECO:0000313" key="5">
    <source>
        <dbReference type="Proteomes" id="UP001285352"/>
    </source>
</evidence>
<proteinExistence type="predicted"/>
<evidence type="ECO:0000256" key="1">
    <source>
        <dbReference type="SAM" id="MobiDB-lite"/>
    </source>
</evidence>
<dbReference type="RefSeq" id="WP_319974222.1">
    <property type="nucleotide sequence ID" value="NZ_JAXAVU010000004.1"/>
</dbReference>
<keyword evidence="2" id="KW-1133">Transmembrane helix</keyword>
<dbReference type="EMBL" id="JAXAVU010000004">
    <property type="protein sequence ID" value="MDX8141907.1"/>
    <property type="molecule type" value="Genomic_DNA"/>
</dbReference>
<evidence type="ECO:0000313" key="4">
    <source>
        <dbReference type="EMBL" id="MDX8141907.1"/>
    </source>
</evidence>
<dbReference type="InterPro" id="IPR008930">
    <property type="entry name" value="Terpenoid_cyclase/PrenylTrfase"/>
</dbReference>
<sequence>MTRRRTLAALAFVVSAGLIATTIAGTAAAAGDREAAHSSSVWLSHQLRPDGTLENPLGGELPDHGLMLDLVFAMHASGDGALAEPIVKFLDDQGHATDYFTWDGLAPGQGFDQIIVGGAVAKTLLAAQISGRDPRDFDGHDMVAETKAAIRRSGVDAGRVSDYSKNPEWSDMVNNNANVFGQSLAVIGLAVAGENDQLAIDKMVTQQCSEGYFRIFFGYVQGPEGLRVSSCDEGKADGSSSPDGDATGLALSAMLAAKRAGAAGLDEPIARTVTWLKNNQADGGGWGGGVGTEAPNTNSTGLIVQALADAGGAGPEVGRGVEFLRSAQAGESDSGTALAGQIGAIAYNPASYQAARTGGISGVDTWIRASAQASLGLSQIGFHALATGGGPEPTTTTSTTTGATTTTRTTTPPPAAVHTTTATVTVQTPAPTTKPKAVVRQPAPAPKTVQPAAKTSAAKLGAYLANKLVRGDHVEVTENDRTYVDYDATGDLVLALHALGEQPDAARKATEFLLTPDAINAYAHGAGQETGEAAYAEPLAKLVILAQFQKSGDLANRLRTELTGLRGSDGLFTDTGSFADSEDSVRRHTWAVLATVADPGQAIEALAARQCEDGTFPEHMDENDCKAGDLASTAAAVTALNSRPFTEDAPAAQAPAEWSKERAAAFVKAISLLSAKPNGKGMVDDEGGAPSIALSASVAGARQAAGLDVSGAAKTIGGMVLGDGGLPRVSGGDGATDFGTSLVAAQGIAGRSWISADGSPLSPVVRLPLTDAKPVPAPVAQNAPWHPPLWSYFALGGAMVLAGLVLLLRRRLTQGVQ</sequence>
<feature type="transmembrane region" description="Helical" evidence="2">
    <location>
        <begin position="789"/>
        <end position="808"/>
    </location>
</feature>